<comment type="caution">
    <text evidence="1">The sequence shown here is derived from an EMBL/GenBank/DDBJ whole genome shotgun (WGS) entry which is preliminary data.</text>
</comment>
<evidence type="ECO:0000313" key="2">
    <source>
        <dbReference type="Proteomes" id="UP001631969"/>
    </source>
</evidence>
<reference evidence="1" key="1">
    <citation type="submission" date="2024-12" db="EMBL/GenBank/DDBJ databases">
        <authorList>
            <person name="Wu N."/>
        </authorList>
    </citation>
    <scope>NUCLEOTIDE SEQUENCE</scope>
    <source>
        <strain evidence="1">P15</strain>
    </source>
</reference>
<organism evidence="1 2">
    <name type="scientific">Paenibacillus mesotrionivorans</name>
    <dbReference type="NCBI Taxonomy" id="3160968"/>
    <lineage>
        <taxon>Bacteria</taxon>
        <taxon>Bacillati</taxon>
        <taxon>Bacillota</taxon>
        <taxon>Bacilli</taxon>
        <taxon>Bacillales</taxon>
        <taxon>Paenibacillaceae</taxon>
        <taxon>Paenibacillus</taxon>
    </lineage>
</organism>
<accession>A0ACC7NX30</accession>
<dbReference type="Proteomes" id="UP001631969">
    <property type="component" value="Unassembled WGS sequence"/>
</dbReference>
<gene>
    <name evidence="1" type="ORF">ACI1P1_10560</name>
</gene>
<name>A0ACC7NX30_9BACL</name>
<protein>
    <submittedName>
        <fullName evidence="1">Uncharacterized protein</fullName>
    </submittedName>
</protein>
<sequence length="91" mass="9696">MQSAAWLVNFIRNEAVKARPSGIFLAELASGDPFRIWLSGVELGSPFVLATPELLAAASGDEPTVRPGDTILVLGLDNQQQYVAVSKVVKS</sequence>
<evidence type="ECO:0000313" key="1">
    <source>
        <dbReference type="EMBL" id="MFM9328730.1"/>
    </source>
</evidence>
<dbReference type="EMBL" id="JBJURJ010000006">
    <property type="protein sequence ID" value="MFM9328730.1"/>
    <property type="molecule type" value="Genomic_DNA"/>
</dbReference>
<keyword evidence="2" id="KW-1185">Reference proteome</keyword>
<proteinExistence type="predicted"/>